<sequence>MASVAVDNAGSESGGKNIGWLVTSEGREWQGGDIAPPVVVVGAKEKDRGSPSMVSECEDGASARSTKQTRKEVVPRTNSMIGQSGLRDAPHRSSPLWCWITGWSLTRRTKVTESDSCHYRYIGSTWTWLWGNCNQSSNLRDAAGSEDVGVGSLLQLLDREEGDPNAAGNTALAISRRCSASLRSLDLSFCREMTDEALGLIVDSCSNLRILKLFGCTQVTNVFLEGHSNSIVKVIGLKGSILDEIGVPVFN</sequence>
<evidence type="ECO:0000313" key="3">
    <source>
        <dbReference type="Proteomes" id="UP001412067"/>
    </source>
</evidence>
<comment type="caution">
    <text evidence="2">The sequence shown here is derived from an EMBL/GenBank/DDBJ whole genome shotgun (WGS) entry which is preliminary data.</text>
</comment>
<accession>A0ABR2LJ73</accession>
<organism evidence="2 3">
    <name type="scientific">Platanthera guangdongensis</name>
    <dbReference type="NCBI Taxonomy" id="2320717"/>
    <lineage>
        <taxon>Eukaryota</taxon>
        <taxon>Viridiplantae</taxon>
        <taxon>Streptophyta</taxon>
        <taxon>Embryophyta</taxon>
        <taxon>Tracheophyta</taxon>
        <taxon>Spermatophyta</taxon>
        <taxon>Magnoliopsida</taxon>
        <taxon>Liliopsida</taxon>
        <taxon>Asparagales</taxon>
        <taxon>Orchidaceae</taxon>
        <taxon>Orchidoideae</taxon>
        <taxon>Orchideae</taxon>
        <taxon>Orchidinae</taxon>
        <taxon>Platanthera</taxon>
    </lineage>
</organism>
<keyword evidence="3" id="KW-1185">Reference proteome</keyword>
<proteinExistence type="predicted"/>
<reference evidence="2 3" key="1">
    <citation type="journal article" date="2022" name="Nat. Plants">
        <title>Genomes of leafy and leafless Platanthera orchids illuminate the evolution of mycoheterotrophy.</title>
        <authorList>
            <person name="Li M.H."/>
            <person name="Liu K.W."/>
            <person name="Li Z."/>
            <person name="Lu H.C."/>
            <person name="Ye Q.L."/>
            <person name="Zhang D."/>
            <person name="Wang J.Y."/>
            <person name="Li Y.F."/>
            <person name="Zhong Z.M."/>
            <person name="Liu X."/>
            <person name="Yu X."/>
            <person name="Liu D.K."/>
            <person name="Tu X.D."/>
            <person name="Liu B."/>
            <person name="Hao Y."/>
            <person name="Liao X.Y."/>
            <person name="Jiang Y.T."/>
            <person name="Sun W.H."/>
            <person name="Chen J."/>
            <person name="Chen Y.Q."/>
            <person name="Ai Y."/>
            <person name="Zhai J.W."/>
            <person name="Wu S.S."/>
            <person name="Zhou Z."/>
            <person name="Hsiao Y.Y."/>
            <person name="Wu W.L."/>
            <person name="Chen Y.Y."/>
            <person name="Lin Y.F."/>
            <person name="Hsu J.L."/>
            <person name="Li C.Y."/>
            <person name="Wang Z.W."/>
            <person name="Zhao X."/>
            <person name="Zhong W.Y."/>
            <person name="Ma X.K."/>
            <person name="Ma L."/>
            <person name="Huang J."/>
            <person name="Chen G.Z."/>
            <person name="Huang M.Z."/>
            <person name="Huang L."/>
            <person name="Peng D.H."/>
            <person name="Luo Y.B."/>
            <person name="Zou S.Q."/>
            <person name="Chen S.P."/>
            <person name="Lan S."/>
            <person name="Tsai W.C."/>
            <person name="Van de Peer Y."/>
            <person name="Liu Z.J."/>
        </authorList>
    </citation>
    <scope>NUCLEOTIDE SEQUENCE [LARGE SCALE GENOMIC DNA]</scope>
    <source>
        <strain evidence="2">Lor288</strain>
    </source>
</reference>
<evidence type="ECO:0000256" key="1">
    <source>
        <dbReference type="SAM" id="MobiDB-lite"/>
    </source>
</evidence>
<name>A0ABR2LJ73_9ASPA</name>
<gene>
    <name evidence="2" type="ORF">KSP40_PGU004692</name>
</gene>
<dbReference type="EMBL" id="JBBWWR010000019">
    <property type="protein sequence ID" value="KAK8941789.1"/>
    <property type="molecule type" value="Genomic_DNA"/>
</dbReference>
<dbReference type="InterPro" id="IPR032675">
    <property type="entry name" value="LRR_dom_sf"/>
</dbReference>
<evidence type="ECO:0000313" key="2">
    <source>
        <dbReference type="EMBL" id="KAK8941789.1"/>
    </source>
</evidence>
<feature type="region of interest" description="Disordered" evidence="1">
    <location>
        <begin position="46"/>
        <end position="69"/>
    </location>
</feature>
<dbReference type="Proteomes" id="UP001412067">
    <property type="component" value="Unassembled WGS sequence"/>
</dbReference>
<protein>
    <submittedName>
        <fullName evidence="2">Uncharacterized protein</fullName>
    </submittedName>
</protein>
<dbReference type="SUPFAM" id="SSF52047">
    <property type="entry name" value="RNI-like"/>
    <property type="match status" value="1"/>
</dbReference>
<dbReference type="Gene3D" id="3.80.10.10">
    <property type="entry name" value="Ribonuclease Inhibitor"/>
    <property type="match status" value="1"/>
</dbReference>